<evidence type="ECO:0000313" key="2">
    <source>
        <dbReference type="EMBL" id="NME70213.1"/>
    </source>
</evidence>
<dbReference type="InterPro" id="IPR042095">
    <property type="entry name" value="SUMF_sf"/>
</dbReference>
<reference evidence="2 3" key="1">
    <citation type="submission" date="2020-04" db="EMBL/GenBank/DDBJ databases">
        <title>Flammeovirga sp. SR4, a novel species isolated from seawater.</title>
        <authorList>
            <person name="Wang X."/>
        </authorList>
    </citation>
    <scope>NUCLEOTIDE SEQUENCE [LARGE SCALE GENOMIC DNA]</scope>
    <source>
        <strain evidence="2 3">ATCC 23126</strain>
    </source>
</reference>
<comment type="caution">
    <text evidence="2">The sequence shown here is derived from an EMBL/GenBank/DDBJ whole genome shotgun (WGS) entry which is preliminary data.</text>
</comment>
<dbReference type="Pfam" id="PF03781">
    <property type="entry name" value="FGE-sulfatase"/>
    <property type="match status" value="1"/>
</dbReference>
<dbReference type="EMBL" id="JABANE010000058">
    <property type="protein sequence ID" value="NME70213.1"/>
    <property type="molecule type" value="Genomic_DNA"/>
</dbReference>
<evidence type="ECO:0000259" key="1">
    <source>
        <dbReference type="Pfam" id="PF03781"/>
    </source>
</evidence>
<organism evidence="2 3">
    <name type="scientific">Flammeovirga aprica JL-4</name>
    <dbReference type="NCBI Taxonomy" id="694437"/>
    <lineage>
        <taxon>Bacteria</taxon>
        <taxon>Pseudomonadati</taxon>
        <taxon>Bacteroidota</taxon>
        <taxon>Cytophagia</taxon>
        <taxon>Cytophagales</taxon>
        <taxon>Flammeovirgaceae</taxon>
        <taxon>Flammeovirga</taxon>
    </lineage>
</organism>
<dbReference type="Proteomes" id="UP000576082">
    <property type="component" value="Unassembled WGS sequence"/>
</dbReference>
<dbReference type="SUPFAM" id="SSF56436">
    <property type="entry name" value="C-type lectin-like"/>
    <property type="match status" value="1"/>
</dbReference>
<sequence length="509" mass="55814">MNKTNTFYFFMLFLLLPFLSKANNLLIENVSIPSKNSSTKTATIQFDISWENSWRVTSAQNNWDAVWVFVKFKNTTTDYWQHATLSYGSSHSSTSNLATIDSDDDTGTGFSKGAFIYSASTKSQGNASYQVQLEWQYGQDSQGDDDTFEIKVYGIEMVYVPSGAFYLGTGGSDPKTFYMYNNDNVNDRSVPYFVESEGAITVGTTNGNLYYDTDENSGTFREGDIPADFPKGFSAFYCMKYEITQGQYADFLNMLRTTQVSVNHISKSETYGNNLETDGSTYSSSTSFYPQVQLSHRKILNYLEWACLRPMTEMEYEKACRGTQTPVALEYAWGSTDINDGSEYTIDNGQTDSEVVASSSYSASSGNIVMSATAPDSGTGNHKPLRVGIFATSGASRVSSGATYYGIMNMSGNVTELVVTVSVEPGRSFDGSHGSGALDNVGNYTNTGWPNTAVDASATDYGYGSRGGAYVFPSSFGYVSTRNYVAYRYHDSSNVRECGGRGVRTAPSN</sequence>
<protein>
    <submittedName>
        <fullName evidence="2">SUMF1/EgtB/PvdO family nonheme iron enzyme</fullName>
    </submittedName>
</protein>
<feature type="domain" description="Sulfatase-modifying factor enzyme-like" evidence="1">
    <location>
        <begin position="206"/>
        <end position="420"/>
    </location>
</feature>
<gene>
    <name evidence="2" type="ORF">HHU12_19715</name>
</gene>
<name>A0A7X9XB25_9BACT</name>
<dbReference type="RefSeq" id="WP_169658455.1">
    <property type="nucleotide sequence ID" value="NZ_JABANE010000058.1"/>
</dbReference>
<dbReference type="InterPro" id="IPR005532">
    <property type="entry name" value="SUMF_dom"/>
</dbReference>
<dbReference type="Gene3D" id="3.90.1580.10">
    <property type="entry name" value="paralog of FGE (formylglycine-generating enzyme)"/>
    <property type="match status" value="1"/>
</dbReference>
<dbReference type="InterPro" id="IPR016187">
    <property type="entry name" value="CTDL_fold"/>
</dbReference>
<accession>A0A7X9XB25</accession>
<proteinExistence type="predicted"/>
<dbReference type="AlphaFoldDB" id="A0A7X9XB25"/>
<keyword evidence="3" id="KW-1185">Reference proteome</keyword>
<evidence type="ECO:0000313" key="3">
    <source>
        <dbReference type="Proteomes" id="UP000576082"/>
    </source>
</evidence>